<keyword evidence="1" id="KW-0863">Zinc-finger</keyword>
<protein>
    <recommendedName>
        <fullName evidence="2">CCHC-type domain-containing protein</fullName>
    </recommendedName>
</protein>
<sequence length="727" mass="83610">MEALGYILETQEIEPPGGDATSDQHDAYDQWSVDDTKVRCYILASISNELQKQHENMKSSREILKNLRELYGENSRTARYEISKELFRARMQEGTEVAAHVQKMIRLIQQLEKLEFHMDKELHVDLVLQSLLDSFSGFIVNFHMNKLSYSLSELLNKLVTAQNAMNNKMKDKEIVLVAGTFFNKTEKKNKKSKKGSVPQQSAWVSKNKGKAKVVADKRTCFHCDKDGHWKRNCQQYLASLKGLSSNRVLRRNEVYLKIGNGKQKTDKLETRSEKGRFVDYPSDNLGYYFHFPTEQRVVISRDAIFLEKQFVQECGMGRQIVLDEASSVPQTDQMHISMDIDKPVETPIQIENVTEPRRSGRVTHTPARYLNLHENVQELFVHGDNDHMDDPTTYEEAILDIDSSKWLEAMKSEMDSMSKNQVWDLVDPPKGIVPIGNKWIFKRKIGADGKVETYKARLVAKGYRQKQGVDYEETFSPVAMLKSIRIMLVVAAHYDYEVWQMDVKTAFLNEYIEEDIFMDQPKGFESKDKSKVCKLKRSIYGLKQVSRSWNRRFDEAVKSFGFIKNEVEPCVYKKASGSMIVFLVLYMDDILLIGNDIGVLTSIKVWLSDIFSMKDLGEATYILGIRIYRDKPKRLIGLSQALYMDKVLKRFNMQDSKRGLLPVRHGIHFSKAMSPKTPEEREKMAQVPYASAIGSLMYVMLCTRPDIVYAVSVTSSERGSLDSEVCD</sequence>
<dbReference type="Gene3D" id="4.10.60.10">
    <property type="entry name" value="Zinc finger, CCHC-type"/>
    <property type="match status" value="1"/>
</dbReference>
<dbReference type="PROSITE" id="PS50158">
    <property type="entry name" value="ZF_CCHC"/>
    <property type="match status" value="1"/>
</dbReference>
<dbReference type="Pfam" id="PF25597">
    <property type="entry name" value="SH3_retrovirus"/>
    <property type="match status" value="1"/>
</dbReference>
<dbReference type="EMBL" id="PGOL01000763">
    <property type="protein sequence ID" value="PKI65249.1"/>
    <property type="molecule type" value="Genomic_DNA"/>
</dbReference>
<evidence type="ECO:0000313" key="4">
    <source>
        <dbReference type="Proteomes" id="UP000233551"/>
    </source>
</evidence>
<organism evidence="3 4">
    <name type="scientific">Punica granatum</name>
    <name type="common">Pomegranate</name>
    <dbReference type="NCBI Taxonomy" id="22663"/>
    <lineage>
        <taxon>Eukaryota</taxon>
        <taxon>Viridiplantae</taxon>
        <taxon>Streptophyta</taxon>
        <taxon>Embryophyta</taxon>
        <taxon>Tracheophyta</taxon>
        <taxon>Spermatophyta</taxon>
        <taxon>Magnoliopsida</taxon>
        <taxon>eudicotyledons</taxon>
        <taxon>Gunneridae</taxon>
        <taxon>Pentapetalae</taxon>
        <taxon>rosids</taxon>
        <taxon>malvids</taxon>
        <taxon>Myrtales</taxon>
        <taxon>Lythraceae</taxon>
        <taxon>Punica</taxon>
    </lineage>
</organism>
<evidence type="ECO:0000313" key="3">
    <source>
        <dbReference type="EMBL" id="PKI65249.1"/>
    </source>
</evidence>
<dbReference type="Proteomes" id="UP000233551">
    <property type="component" value="Unassembled WGS sequence"/>
</dbReference>
<reference evidence="3 4" key="1">
    <citation type="submission" date="2017-11" db="EMBL/GenBank/DDBJ databases">
        <title>De-novo sequencing of pomegranate (Punica granatum L.) genome.</title>
        <authorList>
            <person name="Akparov Z."/>
            <person name="Amiraslanov A."/>
            <person name="Hajiyeva S."/>
            <person name="Abbasov M."/>
            <person name="Kaur K."/>
            <person name="Hamwieh A."/>
            <person name="Solovyev V."/>
            <person name="Salamov A."/>
            <person name="Braich B."/>
            <person name="Kosarev P."/>
            <person name="Mahmoud A."/>
            <person name="Hajiyev E."/>
            <person name="Babayeva S."/>
            <person name="Izzatullayeva V."/>
            <person name="Mammadov A."/>
            <person name="Mammadov A."/>
            <person name="Sharifova S."/>
            <person name="Ojaghi J."/>
            <person name="Eynullazada K."/>
            <person name="Bayramov B."/>
            <person name="Abdulazimova A."/>
            <person name="Shahmuradov I."/>
        </authorList>
    </citation>
    <scope>NUCLEOTIDE SEQUENCE [LARGE SCALE GENOMIC DNA]</scope>
    <source>
        <strain evidence="4">cv. AG2017</strain>
        <tissue evidence="3">Leaf</tissue>
    </source>
</reference>
<gene>
    <name evidence="3" type="ORF">CRG98_014398</name>
</gene>
<dbReference type="InterPro" id="IPR013103">
    <property type="entry name" value="RVT_2"/>
</dbReference>
<dbReference type="SUPFAM" id="SSF57756">
    <property type="entry name" value="Retrovirus zinc finger-like domains"/>
    <property type="match status" value="1"/>
</dbReference>
<evidence type="ECO:0000256" key="1">
    <source>
        <dbReference type="PROSITE-ProRule" id="PRU00047"/>
    </source>
</evidence>
<dbReference type="PANTHER" id="PTHR43383:SF2">
    <property type="entry name" value="AMIDOHYDROLASE 2 FAMILY PROTEIN"/>
    <property type="match status" value="1"/>
</dbReference>
<dbReference type="InterPro" id="IPR036875">
    <property type="entry name" value="Znf_CCHC_sf"/>
</dbReference>
<dbReference type="Pfam" id="PF14223">
    <property type="entry name" value="Retrotran_gag_2"/>
    <property type="match status" value="1"/>
</dbReference>
<proteinExistence type="predicted"/>
<keyword evidence="1" id="KW-0479">Metal-binding</keyword>
<keyword evidence="4" id="KW-1185">Reference proteome</keyword>
<dbReference type="GO" id="GO:0008270">
    <property type="term" value="F:zinc ion binding"/>
    <property type="evidence" value="ECO:0007669"/>
    <property type="project" value="UniProtKB-KW"/>
</dbReference>
<accession>A0A2I0K9M6</accession>
<name>A0A2I0K9M6_PUNGR</name>
<dbReference type="SUPFAM" id="SSF56672">
    <property type="entry name" value="DNA/RNA polymerases"/>
    <property type="match status" value="1"/>
</dbReference>
<comment type="caution">
    <text evidence="3">The sequence shown here is derived from an EMBL/GenBank/DDBJ whole genome shotgun (WGS) entry which is preliminary data.</text>
</comment>
<dbReference type="STRING" id="22663.A0A2I0K9M6"/>
<dbReference type="PANTHER" id="PTHR43383">
    <property type="entry name" value="NODULIN 6"/>
    <property type="match status" value="1"/>
</dbReference>
<dbReference type="InterPro" id="IPR001878">
    <property type="entry name" value="Znf_CCHC"/>
</dbReference>
<dbReference type="GO" id="GO:0003676">
    <property type="term" value="F:nucleic acid binding"/>
    <property type="evidence" value="ECO:0007669"/>
    <property type="project" value="InterPro"/>
</dbReference>
<evidence type="ECO:0000259" key="2">
    <source>
        <dbReference type="PROSITE" id="PS50158"/>
    </source>
</evidence>
<keyword evidence="1" id="KW-0862">Zinc</keyword>
<dbReference type="InterPro" id="IPR057670">
    <property type="entry name" value="SH3_retrovirus"/>
</dbReference>
<dbReference type="AlphaFoldDB" id="A0A2I0K9M6"/>
<feature type="domain" description="CCHC-type" evidence="2">
    <location>
        <begin position="220"/>
        <end position="235"/>
    </location>
</feature>
<dbReference type="Pfam" id="PF07727">
    <property type="entry name" value="RVT_2"/>
    <property type="match status" value="1"/>
</dbReference>
<dbReference type="InterPro" id="IPR043502">
    <property type="entry name" value="DNA/RNA_pol_sf"/>
</dbReference>